<dbReference type="InterPro" id="IPR015404">
    <property type="entry name" value="Vps5_C"/>
</dbReference>
<comment type="similarity">
    <text evidence="1">Belongs to the sorting nexin family.</text>
</comment>
<dbReference type="CDD" id="cd06892">
    <property type="entry name" value="PX_SNX5_like"/>
    <property type="match status" value="1"/>
</dbReference>
<dbReference type="Pfam" id="PF00787">
    <property type="entry name" value="PX"/>
    <property type="match status" value="1"/>
</dbReference>
<dbReference type="PANTHER" id="PTHR45850:SF1">
    <property type="entry name" value="SORTING NEXIN 6, ISOFORM B"/>
    <property type="match status" value="1"/>
</dbReference>
<proteinExistence type="inferred from homology"/>
<dbReference type="Pfam" id="PF09325">
    <property type="entry name" value="Vps5"/>
    <property type="match status" value="1"/>
</dbReference>
<dbReference type="GO" id="GO:0035091">
    <property type="term" value="F:phosphatidylinositol binding"/>
    <property type="evidence" value="ECO:0007669"/>
    <property type="project" value="InterPro"/>
</dbReference>
<dbReference type="STRING" id="66420.A0A194PSY3"/>
<dbReference type="InterPro" id="IPR027267">
    <property type="entry name" value="AH/BAR_dom_sf"/>
</dbReference>
<dbReference type="Gene3D" id="3.30.1520.10">
    <property type="entry name" value="Phox-like domain"/>
    <property type="match status" value="1"/>
</dbReference>
<evidence type="ECO:0000256" key="2">
    <source>
        <dbReference type="SAM" id="MobiDB-lite"/>
    </source>
</evidence>
<reference evidence="4 5" key="1">
    <citation type="journal article" date="2015" name="Nat. Commun.">
        <title>Outbred genome sequencing and CRISPR/Cas9 gene editing in butterflies.</title>
        <authorList>
            <person name="Li X."/>
            <person name="Fan D."/>
            <person name="Zhang W."/>
            <person name="Liu G."/>
            <person name="Zhang L."/>
            <person name="Zhao L."/>
            <person name="Fang X."/>
            <person name="Chen L."/>
            <person name="Dong Y."/>
            <person name="Chen Y."/>
            <person name="Ding Y."/>
            <person name="Zhao R."/>
            <person name="Feng M."/>
            <person name="Zhu Y."/>
            <person name="Feng Y."/>
            <person name="Jiang X."/>
            <person name="Zhu D."/>
            <person name="Xiang H."/>
            <person name="Feng X."/>
            <person name="Li S."/>
            <person name="Wang J."/>
            <person name="Zhang G."/>
            <person name="Kronforst M.R."/>
            <person name="Wang W."/>
        </authorList>
    </citation>
    <scope>NUCLEOTIDE SEQUENCE [LARGE SCALE GENOMIC DNA]</scope>
    <source>
        <strain evidence="4">Ya'a_city_454_Px</strain>
        <tissue evidence="4">Whole body</tissue>
    </source>
</reference>
<sequence length="463" mass="53461">MMDCVEETNHDPLSAPSVTSPASVDTKLEKKKPNENVSLADNSLLVDISDALSEKEKVKFSVHTKTTLPEFQKSQFSVVRQHEEFVWLHDRYEENEEYAGYIIPPAPPRPDFDASREKLQRLGEGEGALTREEFLKMKEELEDEYLATFKKTVAMHEVFLQRLAAYPVFRNDAHLRVFLEYEQDLCAKPRGKMDLIGGLMRSMTTTTDEIYLGATVRDVNDFFEQETAFLQEYYSHLKEAVAKVDRMTTKHKEVADAHIKLSSCLTQLGTREQPATERFLTRAAETFEKCRKIEGRMASDQDLKLADTLRYYMRVNIYCYRCLAAYEAANRNLERARAKNKDVHAFSNILAALNFARVAAKYTMLGVAGCRWRVLRSADDLEPPRYMKRNIAYRLDAEQVQADACARFEQLSARAREELLDFRTRRVAAFRKSLIDLAELEIKHAAAQQELFRKSLQMLRECQ</sequence>
<accession>A0A194PSY3</accession>
<protein>
    <submittedName>
        <fullName evidence="4">Sorting nexin-6</fullName>
    </submittedName>
</protein>
<evidence type="ECO:0000313" key="5">
    <source>
        <dbReference type="Proteomes" id="UP000053268"/>
    </source>
</evidence>
<dbReference type="GO" id="GO:0090389">
    <property type="term" value="P:phagosome-lysosome fusion involved in apoptotic cell clearance"/>
    <property type="evidence" value="ECO:0007669"/>
    <property type="project" value="TreeGrafter"/>
</dbReference>
<dbReference type="InterPro" id="IPR001683">
    <property type="entry name" value="PX_dom"/>
</dbReference>
<dbReference type="Gene3D" id="1.20.1270.60">
    <property type="entry name" value="Arfaptin homology (AH) domain/BAR domain"/>
    <property type="match status" value="1"/>
</dbReference>
<dbReference type="PROSITE" id="PS50195">
    <property type="entry name" value="PX"/>
    <property type="match status" value="1"/>
</dbReference>
<feature type="domain" description="PX" evidence="3">
    <location>
        <begin position="38"/>
        <end position="185"/>
    </location>
</feature>
<dbReference type="EMBL" id="KQ459593">
    <property type="protein sequence ID" value="KPI96422.1"/>
    <property type="molecule type" value="Genomic_DNA"/>
</dbReference>
<feature type="region of interest" description="Disordered" evidence="2">
    <location>
        <begin position="1"/>
        <end position="30"/>
    </location>
</feature>
<dbReference type="FunFam" id="3.30.1520.10:FF:000001">
    <property type="entry name" value="Sorting nexin"/>
    <property type="match status" value="1"/>
</dbReference>
<gene>
    <name evidence="4" type="ORF">RR46_12452</name>
</gene>
<dbReference type="AlphaFoldDB" id="A0A194PSY3"/>
<evidence type="ECO:0000313" key="4">
    <source>
        <dbReference type="EMBL" id="KPI96422.1"/>
    </source>
</evidence>
<name>A0A194PSY3_PAPXU</name>
<dbReference type="SUPFAM" id="SSF64268">
    <property type="entry name" value="PX domain"/>
    <property type="match status" value="1"/>
</dbReference>
<keyword evidence="5" id="KW-1185">Reference proteome</keyword>
<dbReference type="InterPro" id="IPR036871">
    <property type="entry name" value="PX_dom_sf"/>
</dbReference>
<evidence type="ECO:0000259" key="3">
    <source>
        <dbReference type="PROSITE" id="PS50195"/>
    </source>
</evidence>
<dbReference type="PANTHER" id="PTHR45850">
    <property type="entry name" value="SORTING NEXIN FAMILY MEMBER"/>
    <property type="match status" value="1"/>
</dbReference>
<organism evidence="4 5">
    <name type="scientific">Papilio xuthus</name>
    <name type="common">Asian swallowtail butterfly</name>
    <dbReference type="NCBI Taxonomy" id="66420"/>
    <lineage>
        <taxon>Eukaryota</taxon>
        <taxon>Metazoa</taxon>
        <taxon>Ecdysozoa</taxon>
        <taxon>Arthropoda</taxon>
        <taxon>Hexapoda</taxon>
        <taxon>Insecta</taxon>
        <taxon>Pterygota</taxon>
        <taxon>Neoptera</taxon>
        <taxon>Endopterygota</taxon>
        <taxon>Lepidoptera</taxon>
        <taxon>Glossata</taxon>
        <taxon>Ditrysia</taxon>
        <taxon>Papilionoidea</taxon>
        <taxon>Papilionidae</taxon>
        <taxon>Papilioninae</taxon>
        <taxon>Papilio</taxon>
    </lineage>
</organism>
<evidence type="ECO:0000256" key="1">
    <source>
        <dbReference type="ARBA" id="ARBA00010883"/>
    </source>
</evidence>
<dbReference type="Proteomes" id="UP000053268">
    <property type="component" value="Unassembled WGS sequence"/>
</dbReference>